<reference evidence="9" key="1">
    <citation type="submission" date="2025-08" db="UniProtKB">
        <authorList>
            <consortium name="RefSeq"/>
        </authorList>
    </citation>
    <scope>IDENTIFICATION</scope>
</reference>
<feature type="domain" description="Transcobalamin-like C-terminal" evidence="7">
    <location>
        <begin position="412"/>
        <end position="484"/>
    </location>
</feature>
<evidence type="ECO:0000256" key="3">
    <source>
        <dbReference type="ARBA" id="ARBA00022426"/>
    </source>
</evidence>
<evidence type="ECO:0000313" key="9">
    <source>
        <dbReference type="RefSeq" id="XP_015275185.1"/>
    </source>
</evidence>
<organism evidence="8 9">
    <name type="scientific">Gekko japonicus</name>
    <name type="common">Schlegel's Japanese gecko</name>
    <dbReference type="NCBI Taxonomy" id="146911"/>
    <lineage>
        <taxon>Eukaryota</taxon>
        <taxon>Metazoa</taxon>
        <taxon>Chordata</taxon>
        <taxon>Craniata</taxon>
        <taxon>Vertebrata</taxon>
        <taxon>Euteleostomi</taxon>
        <taxon>Lepidosauria</taxon>
        <taxon>Squamata</taxon>
        <taxon>Bifurcata</taxon>
        <taxon>Gekkota</taxon>
        <taxon>Gekkonidae</taxon>
        <taxon>Gekkoninae</taxon>
        <taxon>Gekko</taxon>
    </lineage>
</organism>
<sequence length="490" mass="52797">MAPSPLIRRPHGGGARERATLSAFPGGWVEPAHVSLGLLLAGGGFWLPQLSSSGMTPTGACRPTLQVAPNVGLIYGSISSTPGKGLKKYFLVVIQRPLIAIPDGQQSLITGLQTQLVNSVFLQTSPDPSVLVALNLADALDLCMKTQLVEKIKETLVEKNIEEMTSGKVALYLLALQSSCEDPENVTTPQNTVNLVNILEEKTKEEINYFYDYGTPKTTYYQLALDTLALCAEKSRDAVEASIILAKAADDLEFGGHFSVDTGAVASLALTCVREMSKIQQRELMTVIEEALAKMTKQMLGEQHSNGIIGNIYSTGLAMQALSVTSQFYNAGAWSCVKTKEKVLQEISLGAFNNPAAAAQILPSLVGKTYLDVRSPTCSSGSGSSITVQYTITNVIVGPNFSYSIIVNVPEGSVLLTVLNAARCAKPNEFSFQTEQTSWGPMVVSIHNIQASTNEKTYWQFLSGETPLDQGVGNYKPVNSEHIEAIFSRY</sequence>
<protein>
    <submittedName>
        <fullName evidence="9">Gastric intrinsic factor</fullName>
    </submittedName>
</protein>
<keyword evidence="5" id="KW-0732">Signal</keyword>
<comment type="similarity">
    <text evidence="2">Belongs to the eukaryotic cobalamin transport proteins family.</text>
</comment>
<keyword evidence="3" id="KW-0813">Transport</keyword>
<keyword evidence="6" id="KW-0170">Cobalt</keyword>
<dbReference type="PROSITE" id="PS00468">
    <property type="entry name" value="COBALAMIN_BINDING"/>
    <property type="match status" value="1"/>
</dbReference>
<dbReference type="InterPro" id="IPR002157">
    <property type="entry name" value="Cbl-bd_prot"/>
</dbReference>
<evidence type="ECO:0000259" key="7">
    <source>
        <dbReference type="Pfam" id="PF14478"/>
    </source>
</evidence>
<dbReference type="Proteomes" id="UP000694871">
    <property type="component" value="Unplaced"/>
</dbReference>
<keyword evidence="8" id="KW-1185">Reference proteome</keyword>
<accession>A0ABM1KN98</accession>
<keyword evidence="4" id="KW-0964">Secreted</keyword>
<gene>
    <name evidence="9" type="primary">GIF</name>
</gene>
<dbReference type="PANTHER" id="PTHR10559:SF15">
    <property type="entry name" value="COBALAMIN BINDING INTRINSIC FACTOR"/>
    <property type="match status" value="1"/>
</dbReference>
<evidence type="ECO:0000256" key="1">
    <source>
        <dbReference type="ARBA" id="ARBA00004613"/>
    </source>
</evidence>
<proteinExistence type="inferred from homology"/>
<keyword evidence="3" id="KW-0171">Cobalt transport</keyword>
<evidence type="ECO:0000256" key="2">
    <source>
        <dbReference type="ARBA" id="ARBA00006449"/>
    </source>
</evidence>
<keyword evidence="3" id="KW-0406">Ion transport</keyword>
<name>A0ABM1KN98_GEKJA</name>
<evidence type="ECO:0000256" key="5">
    <source>
        <dbReference type="ARBA" id="ARBA00022729"/>
    </source>
</evidence>
<dbReference type="Gene3D" id="1.50.10.20">
    <property type="match status" value="1"/>
</dbReference>
<dbReference type="RefSeq" id="XP_015275185.1">
    <property type="nucleotide sequence ID" value="XM_015419699.1"/>
</dbReference>
<dbReference type="InterPro" id="IPR027954">
    <property type="entry name" value="Transcobalamin-like_C"/>
</dbReference>
<evidence type="ECO:0000256" key="6">
    <source>
        <dbReference type="ARBA" id="ARBA00023285"/>
    </source>
</evidence>
<dbReference type="PANTHER" id="PTHR10559">
    <property type="entry name" value="TRANSCOBALAMIN-1/GASTRIC INTRINSIC FACTOR"/>
    <property type="match status" value="1"/>
</dbReference>
<dbReference type="Gene3D" id="2.170.130.30">
    <property type="match status" value="1"/>
</dbReference>
<dbReference type="Pfam" id="PF01122">
    <property type="entry name" value="Cobalamin_bind"/>
    <property type="match status" value="1"/>
</dbReference>
<evidence type="ECO:0000313" key="8">
    <source>
        <dbReference type="Proteomes" id="UP000694871"/>
    </source>
</evidence>
<dbReference type="InterPro" id="IPR051588">
    <property type="entry name" value="Cobalamin_Transport"/>
</dbReference>
<evidence type="ECO:0000256" key="4">
    <source>
        <dbReference type="ARBA" id="ARBA00022525"/>
    </source>
</evidence>
<dbReference type="GeneID" id="107117560"/>
<comment type="subcellular location">
    <subcellularLocation>
        <location evidence="1">Secreted</location>
    </subcellularLocation>
</comment>
<dbReference type="Pfam" id="PF14478">
    <property type="entry name" value="DUF4430"/>
    <property type="match status" value="1"/>
</dbReference>